<keyword evidence="1" id="KW-0732">Signal</keyword>
<feature type="signal peptide" evidence="1">
    <location>
        <begin position="1"/>
        <end position="18"/>
    </location>
</feature>
<evidence type="ECO:0000313" key="2">
    <source>
        <dbReference type="EMBL" id="MBC5840968.1"/>
    </source>
</evidence>
<dbReference type="RefSeq" id="WP_187009517.1">
    <property type="nucleotide sequence ID" value="NZ_JACRUI010000001.1"/>
</dbReference>
<reference evidence="2 3" key="1">
    <citation type="submission" date="2020-08" db="EMBL/GenBank/DDBJ databases">
        <title>Description of novel Flavobacterium F-380 isolate.</title>
        <authorList>
            <person name="Saticioglu I.B."/>
            <person name="Duman M."/>
            <person name="Altun S."/>
        </authorList>
    </citation>
    <scope>NUCLEOTIDE SEQUENCE [LARGE SCALE GENOMIC DNA]</scope>
    <source>
        <strain evidence="2 3">F-380</strain>
    </source>
</reference>
<protein>
    <submittedName>
        <fullName evidence="2">Uncharacterized protein</fullName>
    </submittedName>
</protein>
<sequence length="263" mass="30479">MKKLILLLSVFISLGAFAQDKATIVSKINSIVVHSANAIGQDQFGFSYYLSNNVFHKMKDDKVLEYKNVSLGNITNVDIKNPLKILLYYENFNTAILLDNQLNEVQKINFSENNPALLISAIGMSTQNRLWLYNYLNQQIGLFDYLKNEYRSVSTSLPGKIMAYQANYNSFEWIDENNNWYSCDLFGKITTKGKVPYFDEVVITDNDQIIYLKEQLLYHFDRIKSKITPIKISEKSFRNFDYKDQILSIFTSEGIINYKITIP</sequence>
<evidence type="ECO:0000313" key="3">
    <source>
        <dbReference type="Proteomes" id="UP000629963"/>
    </source>
</evidence>
<feature type="chain" id="PRO_5045246338" evidence="1">
    <location>
        <begin position="19"/>
        <end position="263"/>
    </location>
</feature>
<name>A0ABR7J6D4_9FLAO</name>
<comment type="caution">
    <text evidence="2">The sequence shown here is derived from an EMBL/GenBank/DDBJ whole genome shotgun (WGS) entry which is preliminary data.</text>
</comment>
<dbReference type="Proteomes" id="UP000629963">
    <property type="component" value="Unassembled WGS sequence"/>
</dbReference>
<gene>
    <name evidence="2" type="ORF">H8R23_06090</name>
</gene>
<proteinExistence type="predicted"/>
<dbReference type="EMBL" id="JACRUJ010000001">
    <property type="protein sequence ID" value="MBC5840968.1"/>
    <property type="molecule type" value="Genomic_DNA"/>
</dbReference>
<keyword evidence="3" id="KW-1185">Reference proteome</keyword>
<accession>A0ABR7J6D4</accession>
<evidence type="ECO:0000256" key="1">
    <source>
        <dbReference type="SAM" id="SignalP"/>
    </source>
</evidence>
<organism evidence="2 3">
    <name type="scientific">Flavobacterium kayseriense</name>
    <dbReference type="NCBI Taxonomy" id="2764714"/>
    <lineage>
        <taxon>Bacteria</taxon>
        <taxon>Pseudomonadati</taxon>
        <taxon>Bacteroidota</taxon>
        <taxon>Flavobacteriia</taxon>
        <taxon>Flavobacteriales</taxon>
        <taxon>Flavobacteriaceae</taxon>
        <taxon>Flavobacterium</taxon>
    </lineage>
</organism>